<feature type="transmembrane region" description="Helical" evidence="1">
    <location>
        <begin position="453"/>
        <end position="474"/>
    </location>
</feature>
<evidence type="ECO:0000256" key="1">
    <source>
        <dbReference type="SAM" id="Phobius"/>
    </source>
</evidence>
<dbReference type="NCBIfam" id="NF041940">
    <property type="entry name" value="choice_anch_X"/>
    <property type="match status" value="1"/>
</dbReference>
<dbReference type="SUPFAM" id="SSF53300">
    <property type="entry name" value="vWA-like"/>
    <property type="match status" value="1"/>
</dbReference>
<dbReference type="InterPro" id="IPR036465">
    <property type="entry name" value="vWFA_dom_sf"/>
</dbReference>
<keyword evidence="1" id="KW-1133">Transmembrane helix</keyword>
<sequence length="477" mass="51974">MRMTMTMTITILSEEGNSPAGARVLLITDGQDNDPPLTEPYKDIYVANNVVIDAVAFSNTAEENLIDLQEATGGRFYLQTDDPGSTGLHEAFLATMQSGVKEYDRRIELFADSAVYGVSASKRHGVYLDPTVGVKTSFDFSYLVETAFSAIDVIIKSPSGMVFTNDSYEGYGVDLTFKVVSVKFEFAETGFWSYEVFNRHTSEHEVFVSISTYASQVGVDPIIATSELSGSITDFANGQPLIAFSEVRQGLNPVIRANVTATIERPPDANGIPYNSIILQLLDNGAGADVVKDDGIYSRYFTEFTGVGYYGIKININNDDGTAIILNNGDLLSFSRALSYVEPEELLEGNIPKIASFYSIRVSTSLTELRTNYSSATEVNETDILIGDLNTPGNFGDREIFVIQVAVPRNENVVSYVFAMHAVDEEGNSGGMSNVVQATLRKYIPTPPESRNLALYIAIGVLGVIVILMVCLVGESF</sequence>
<comment type="caution">
    <text evidence="2">The sequence shown here is derived from an EMBL/GenBank/DDBJ whole genome shotgun (WGS) entry which is preliminary data.</text>
</comment>
<dbReference type="OrthoDB" id="10070117at2759"/>
<accession>A0A2G8LP98</accession>
<evidence type="ECO:0000313" key="2">
    <source>
        <dbReference type="EMBL" id="PIK62088.1"/>
    </source>
</evidence>
<gene>
    <name evidence="2" type="ORF">BSL78_00971</name>
</gene>
<dbReference type="EMBL" id="MRZV01000019">
    <property type="protein sequence ID" value="PIK62088.1"/>
    <property type="molecule type" value="Genomic_DNA"/>
</dbReference>
<organism evidence="2 3">
    <name type="scientific">Stichopus japonicus</name>
    <name type="common">Sea cucumber</name>
    <dbReference type="NCBI Taxonomy" id="307972"/>
    <lineage>
        <taxon>Eukaryota</taxon>
        <taxon>Metazoa</taxon>
        <taxon>Echinodermata</taxon>
        <taxon>Eleutherozoa</taxon>
        <taxon>Echinozoa</taxon>
        <taxon>Holothuroidea</taxon>
        <taxon>Aspidochirotacea</taxon>
        <taxon>Aspidochirotida</taxon>
        <taxon>Stichopodidae</taxon>
        <taxon>Apostichopus</taxon>
    </lineage>
</organism>
<dbReference type="Proteomes" id="UP000230750">
    <property type="component" value="Unassembled WGS sequence"/>
</dbReference>
<dbReference type="STRING" id="307972.A0A2G8LP98"/>
<name>A0A2G8LP98_STIJA</name>
<keyword evidence="1" id="KW-0812">Transmembrane</keyword>
<evidence type="ECO:0000313" key="3">
    <source>
        <dbReference type="Proteomes" id="UP000230750"/>
    </source>
</evidence>
<dbReference type="Gene3D" id="3.40.50.410">
    <property type="entry name" value="von Willebrand factor, type A domain"/>
    <property type="match status" value="1"/>
</dbReference>
<keyword evidence="3" id="KW-1185">Reference proteome</keyword>
<reference evidence="2 3" key="1">
    <citation type="journal article" date="2017" name="PLoS Biol.">
        <title>The sea cucumber genome provides insights into morphological evolution and visceral regeneration.</title>
        <authorList>
            <person name="Zhang X."/>
            <person name="Sun L."/>
            <person name="Yuan J."/>
            <person name="Sun Y."/>
            <person name="Gao Y."/>
            <person name="Zhang L."/>
            <person name="Li S."/>
            <person name="Dai H."/>
            <person name="Hamel J.F."/>
            <person name="Liu C."/>
            <person name="Yu Y."/>
            <person name="Liu S."/>
            <person name="Lin W."/>
            <person name="Guo K."/>
            <person name="Jin S."/>
            <person name="Xu P."/>
            <person name="Storey K.B."/>
            <person name="Huan P."/>
            <person name="Zhang T."/>
            <person name="Zhou Y."/>
            <person name="Zhang J."/>
            <person name="Lin C."/>
            <person name="Li X."/>
            <person name="Xing L."/>
            <person name="Huo D."/>
            <person name="Sun M."/>
            <person name="Wang L."/>
            <person name="Mercier A."/>
            <person name="Li F."/>
            <person name="Yang H."/>
            <person name="Xiang J."/>
        </authorList>
    </citation>
    <scope>NUCLEOTIDE SEQUENCE [LARGE SCALE GENOMIC DNA]</scope>
    <source>
        <strain evidence="2">Shaxun</strain>
        <tissue evidence="2">Muscle</tissue>
    </source>
</reference>
<dbReference type="AlphaFoldDB" id="A0A2G8LP98"/>
<keyword evidence="1" id="KW-0472">Membrane</keyword>
<protein>
    <submittedName>
        <fullName evidence="2">Putative calcium-activated chloride channel regulator 4-like</fullName>
    </submittedName>
</protein>
<proteinExistence type="predicted"/>